<sequence>MDKKTALKILIEDSFLFSPILKERLVQNIDSMTDDDISALGKMLAGDKKETLESLEKEIAKLDSIIDKYRETPSASASAI</sequence>
<dbReference type="AlphaFoldDB" id="A0A1G2MEM7"/>
<comment type="caution">
    <text evidence="2">The sequence shown here is derived from an EMBL/GenBank/DDBJ whole genome shotgun (WGS) entry which is preliminary data.</text>
</comment>
<dbReference type="STRING" id="1802306.A3C72_04690"/>
<evidence type="ECO:0000256" key="1">
    <source>
        <dbReference type="SAM" id="Coils"/>
    </source>
</evidence>
<accession>A0A1G2MEM7</accession>
<name>A0A1G2MEM7_9BACT</name>
<gene>
    <name evidence="2" type="ORF">A3C72_04690</name>
</gene>
<dbReference type="EMBL" id="MHRK01000054">
    <property type="protein sequence ID" value="OHA22348.1"/>
    <property type="molecule type" value="Genomic_DNA"/>
</dbReference>
<dbReference type="Proteomes" id="UP000177130">
    <property type="component" value="Unassembled WGS sequence"/>
</dbReference>
<protein>
    <submittedName>
        <fullName evidence="2">Uncharacterized protein</fullName>
    </submittedName>
</protein>
<feature type="coiled-coil region" evidence="1">
    <location>
        <begin position="45"/>
        <end position="72"/>
    </location>
</feature>
<proteinExistence type="predicted"/>
<evidence type="ECO:0000313" key="3">
    <source>
        <dbReference type="Proteomes" id="UP000177130"/>
    </source>
</evidence>
<organism evidence="2 3">
    <name type="scientific">Candidatus Taylorbacteria bacterium RIFCSPHIGHO2_02_FULL_43_32b</name>
    <dbReference type="NCBI Taxonomy" id="1802306"/>
    <lineage>
        <taxon>Bacteria</taxon>
        <taxon>Candidatus Tayloriibacteriota</taxon>
    </lineage>
</organism>
<evidence type="ECO:0000313" key="2">
    <source>
        <dbReference type="EMBL" id="OHA22348.1"/>
    </source>
</evidence>
<keyword evidence="1" id="KW-0175">Coiled coil</keyword>
<reference evidence="2 3" key="1">
    <citation type="journal article" date="2016" name="Nat. Commun.">
        <title>Thousands of microbial genomes shed light on interconnected biogeochemical processes in an aquifer system.</title>
        <authorList>
            <person name="Anantharaman K."/>
            <person name="Brown C.T."/>
            <person name="Hug L.A."/>
            <person name="Sharon I."/>
            <person name="Castelle C.J."/>
            <person name="Probst A.J."/>
            <person name="Thomas B.C."/>
            <person name="Singh A."/>
            <person name="Wilkins M.J."/>
            <person name="Karaoz U."/>
            <person name="Brodie E.L."/>
            <person name="Williams K.H."/>
            <person name="Hubbard S.S."/>
            <person name="Banfield J.F."/>
        </authorList>
    </citation>
    <scope>NUCLEOTIDE SEQUENCE [LARGE SCALE GENOMIC DNA]</scope>
</reference>